<name>F0RDN9_CELLC</name>
<dbReference type="Proteomes" id="UP000007487">
    <property type="component" value="Chromosome"/>
</dbReference>
<organism evidence="1 2">
    <name type="scientific">Cellulophaga lytica (strain ATCC 23178 / DSM 7489 / JCM 8516 / NBRC 14961 / NCIMB 1423 / VKM B-1433 / Cy l20)</name>
    <dbReference type="NCBI Taxonomy" id="867900"/>
    <lineage>
        <taxon>Bacteria</taxon>
        <taxon>Pseudomonadati</taxon>
        <taxon>Bacteroidota</taxon>
        <taxon>Flavobacteriia</taxon>
        <taxon>Flavobacteriales</taxon>
        <taxon>Flavobacteriaceae</taxon>
        <taxon>Cellulophaga</taxon>
    </lineage>
</organism>
<dbReference type="STRING" id="867900.Celly_0956"/>
<dbReference type="HOGENOM" id="CLU_166184_0_0_10"/>
<keyword evidence="2" id="KW-1185">Reference proteome</keyword>
<gene>
    <name evidence="1" type="ordered locus">Celly_0956</name>
</gene>
<protein>
    <recommendedName>
        <fullName evidence="3">DUF2185 domain-containing protein</fullName>
    </recommendedName>
</protein>
<evidence type="ECO:0000313" key="2">
    <source>
        <dbReference type="Proteomes" id="UP000007487"/>
    </source>
</evidence>
<reference evidence="1 2" key="1">
    <citation type="journal article" date="2011" name="Stand. Genomic Sci.">
        <title>Complete genome sequence of Cellulophaga lytica type strain (LIM- 21).</title>
        <authorList>
            <person name="Pati A."/>
            <person name="Abt B."/>
            <person name="Teshima H."/>
            <person name="Nolan M."/>
            <person name="Lapidus A."/>
            <person name="Lucas S."/>
            <person name="Hammon N."/>
            <person name="Deshpande S."/>
            <person name="Cheng J.F."/>
            <person name="Tapia R."/>
            <person name="Han C."/>
            <person name="Goodwin L."/>
            <person name="Pitluck S."/>
            <person name="Liolios K."/>
            <person name="Pagani I."/>
            <person name="Mavromatis K."/>
            <person name="Ovchinikova G."/>
            <person name="Chen A."/>
            <person name="Palaniappan K."/>
            <person name="Land M."/>
            <person name="Hauser L."/>
            <person name="Jeffries C.D."/>
            <person name="Detter J.C."/>
            <person name="Brambilla E.M."/>
            <person name="Kannan K.P."/>
            <person name="Rohde M."/>
            <person name="Spring S."/>
            <person name="Goker M."/>
            <person name="Woyke T."/>
            <person name="Bristow J."/>
            <person name="Eisen J.A."/>
            <person name="Markowitz V."/>
            <person name="Hugenholtz P."/>
            <person name="Kyrpides N.C."/>
            <person name="Klenk H.P."/>
            <person name="Ivanova N."/>
        </authorList>
    </citation>
    <scope>NUCLEOTIDE SEQUENCE [LARGE SCALE GENOMIC DNA]</scope>
    <source>
        <strain evidence="2">ATCC 23178 / DSM 7489 / JCM 8516 / NBRC 14961 / NCIMB 1423 / VKM B-1433 / Cy l20</strain>
    </source>
</reference>
<dbReference type="EMBL" id="CP002534">
    <property type="protein sequence ID" value="ADY28787.1"/>
    <property type="molecule type" value="Genomic_DNA"/>
</dbReference>
<dbReference type="OrthoDB" id="9793188at2"/>
<sequence>MSIFNVFGQGKNDKNKTEFKFSDPENKAVFTCNHVTDEKSPILYATHDSDGDWQFLCGQNDHAEENAKIISLKNAVELDNTLNELFEMPIGVGAERNGIGQKWNPFRL</sequence>
<proteinExistence type="predicted"/>
<dbReference type="AlphaFoldDB" id="F0RDN9"/>
<evidence type="ECO:0008006" key="3">
    <source>
        <dbReference type="Google" id="ProtNLM"/>
    </source>
</evidence>
<accession>F0RDN9</accession>
<dbReference type="eggNOG" id="COG4859">
    <property type="taxonomic scope" value="Bacteria"/>
</dbReference>
<evidence type="ECO:0000313" key="1">
    <source>
        <dbReference type="EMBL" id="ADY28787.1"/>
    </source>
</evidence>
<dbReference type="KEGG" id="cly:Celly_0956"/>